<sequence length="201" mass="23451">MKPRKKKTIVLLDEEDGWNNSHRSDGEDYRAIIYHNNSLDGPALLLKKVDLAVENLDTLNFEKEDLCSKCWGFLYNLEVGQLLSSFRCFSLHRILIANLNLIFTMMKSSLKQLFGFAWINQGSYVKFKLFYNETQKACIICQTQNRLACFQIAIFNAILLTTFSKNWIFLAKALHPELQPCYNKTKFGFSEYKQNLLKIRL</sequence>
<accession>A0ABD0U4Y6</accession>
<protein>
    <submittedName>
        <fullName evidence="1">Uncharacterized protein</fullName>
    </submittedName>
</protein>
<evidence type="ECO:0000313" key="2">
    <source>
        <dbReference type="Proteomes" id="UP001552299"/>
    </source>
</evidence>
<comment type="caution">
    <text evidence="1">The sequence shown here is derived from an EMBL/GenBank/DDBJ whole genome shotgun (WGS) entry which is preliminary data.</text>
</comment>
<gene>
    <name evidence="1" type="ORF">M5K25_025813</name>
</gene>
<reference evidence="1 2" key="1">
    <citation type="journal article" date="2024" name="Plant Biotechnol. J.">
        <title>Dendrobium thyrsiflorum genome and its molecular insights into genes involved in important horticultural traits.</title>
        <authorList>
            <person name="Chen B."/>
            <person name="Wang J.Y."/>
            <person name="Zheng P.J."/>
            <person name="Li K.L."/>
            <person name="Liang Y.M."/>
            <person name="Chen X.F."/>
            <person name="Zhang C."/>
            <person name="Zhao X."/>
            <person name="He X."/>
            <person name="Zhang G.Q."/>
            <person name="Liu Z.J."/>
            <person name="Xu Q."/>
        </authorList>
    </citation>
    <scope>NUCLEOTIDE SEQUENCE [LARGE SCALE GENOMIC DNA]</scope>
    <source>
        <strain evidence="1">GZMU011</strain>
    </source>
</reference>
<name>A0ABD0U4Y6_DENTH</name>
<dbReference type="EMBL" id="JANQDX010000018">
    <property type="protein sequence ID" value="KAL0907255.1"/>
    <property type="molecule type" value="Genomic_DNA"/>
</dbReference>
<keyword evidence="2" id="KW-1185">Reference proteome</keyword>
<dbReference type="Proteomes" id="UP001552299">
    <property type="component" value="Unassembled WGS sequence"/>
</dbReference>
<organism evidence="1 2">
    <name type="scientific">Dendrobium thyrsiflorum</name>
    <name type="common">Pinecone-like raceme dendrobium</name>
    <name type="synonym">Orchid</name>
    <dbReference type="NCBI Taxonomy" id="117978"/>
    <lineage>
        <taxon>Eukaryota</taxon>
        <taxon>Viridiplantae</taxon>
        <taxon>Streptophyta</taxon>
        <taxon>Embryophyta</taxon>
        <taxon>Tracheophyta</taxon>
        <taxon>Spermatophyta</taxon>
        <taxon>Magnoliopsida</taxon>
        <taxon>Liliopsida</taxon>
        <taxon>Asparagales</taxon>
        <taxon>Orchidaceae</taxon>
        <taxon>Epidendroideae</taxon>
        <taxon>Malaxideae</taxon>
        <taxon>Dendrobiinae</taxon>
        <taxon>Dendrobium</taxon>
    </lineage>
</organism>
<proteinExistence type="predicted"/>
<evidence type="ECO:0000313" key="1">
    <source>
        <dbReference type="EMBL" id="KAL0907255.1"/>
    </source>
</evidence>
<dbReference type="AlphaFoldDB" id="A0ABD0U4Y6"/>